<keyword evidence="1 2" id="KW-0728">SH3 domain</keyword>
<keyword evidence="4" id="KW-0812">Transmembrane</keyword>
<sequence>MSPTRKKPYLSTRTSSLLILFSIYTLPCLAQSNQVVLDFSSLSQLEITGQFNGISTYSPNGNVSTLDPNVDSLIRKTKNTLELIGYTSVGGKIHSLCSMPSTKGGGGADPQAYIYVGGNFTHIGGVEVNNIALYDPSTKSFSPLIKGLDGPVYDMYCDPSRNIVYVGGAFVAPVPVNPLDKYSLLTTFGGSIAKWTNGNWTAFNFKGFNGPVYTIGASSASSSLFFGGSFNSTADGIQNMAPNTQEVNFNNASISGGNSASTSGFSNPRNVICGGNTDAINNIWLMRDNMPGYWWAQFPVTITPSLLRIKNTNYEGRGTKTFRLLSFPDNLIIPLTYYDPITQQTVACSSECPLNHDPNLPFQEFRIVQGSRPFTVSGINLEILSWYGAGGGLGKIQLYQSEIVTHAIKELNYPSCSPASLSTNSGVSLTGIWESQAQVDSSKEVLSYTIRNSRDNKSSVTYTPFIPESGYYEIWASIPGCFENECDNRVPVDFTLTLTKSAKQPVTNTIAQNSTFDTIVPLYMGYPKVVMTVSKNSKINAGNVLVADAIQFVKMNSLYNLNGVVEYFPDSAPQSLPANSVVKSIVPTNTTVFIGGDFQGASEPRFANIVKYNRKALVPGPVNSMTLINGELIVGGDFDGLVGNSSLPIRNIGRYNILREQWLPVVKLVPAGSEALQIIGDFNVIYGNNTPSNPDRFSSGFTSWNFTANSWVNPAYVAGRSRSPTPHVDGFYLAAPGFITLDSKGAFQQLGIGPESGAENTIVNCGAYYTADDRSQNSSYSIIGGRFHSSGVQNLAIFDQGVWKGIGAGVGGEVYSLHVAEHQLFIGGLSNNTSTPPFKGFSIWDFKANSLTDVPSLGSSSSRDPKDDGPIKVNAIRQRHGTTSIIVSGWFKRAGSLECNNICLWDMKDKQWTSLSSGVEGEITDMIVSGSDIIAGYLAHYDFEKSTWKRIEPKGEDTLPGAALSIIQDTRQNDKEECYMRKWDGAKFSPLPTGPLPSSKIARMSIVPTKSIASESEPSTGSALLVKFGNEWIPFLSAFTKSTLTFSAKNNLPLPLVLLVSVACSLGLVFFILKKRRAAKYPYPNALYAKKPLMHDNGVITSMASTGSRAMSQASQNEHHALGPGTSAALHNSTSPTLDASIMSEDKMAAGADAGTVITPDRYQVYYAKFPFNAREHGELEFQAGDKIYVIDNTDDIWWMGIIDHGDGAQLSQGVFPASYVVDRPSSMTAAWTTMDETGM</sequence>
<proteinExistence type="predicted"/>
<evidence type="ECO:0000256" key="1">
    <source>
        <dbReference type="ARBA" id="ARBA00022443"/>
    </source>
</evidence>
<dbReference type="InterPro" id="IPR048266">
    <property type="entry name" value="Rax2-like_second"/>
</dbReference>
<dbReference type="Pfam" id="PF20842">
    <property type="entry name" value="Rax2_2"/>
    <property type="match status" value="1"/>
</dbReference>
<dbReference type="GO" id="GO:1902929">
    <property type="term" value="C:plasma membrane of growing cell tip"/>
    <property type="evidence" value="ECO:0007669"/>
    <property type="project" value="TreeGrafter"/>
</dbReference>
<dbReference type="PANTHER" id="PTHR31778">
    <property type="entry name" value="BUD SITE SELECTION PROTEIN RAX2"/>
    <property type="match status" value="1"/>
</dbReference>
<evidence type="ECO:0000313" key="8">
    <source>
        <dbReference type="Proteomes" id="UP000193498"/>
    </source>
</evidence>
<dbReference type="SUPFAM" id="SSF50965">
    <property type="entry name" value="Galactose oxidase, central domain"/>
    <property type="match status" value="1"/>
</dbReference>
<dbReference type="OrthoDB" id="10255964at2759"/>
<evidence type="ECO:0000256" key="5">
    <source>
        <dbReference type="SAM" id="SignalP"/>
    </source>
</evidence>
<feature type="signal peptide" evidence="5">
    <location>
        <begin position="1"/>
        <end position="30"/>
    </location>
</feature>
<dbReference type="FunCoup" id="A0A1Y1XWL6">
    <property type="interactions" value="14"/>
</dbReference>
<organism evidence="7 8">
    <name type="scientific">Basidiobolus meristosporus CBS 931.73</name>
    <dbReference type="NCBI Taxonomy" id="1314790"/>
    <lineage>
        <taxon>Eukaryota</taxon>
        <taxon>Fungi</taxon>
        <taxon>Fungi incertae sedis</taxon>
        <taxon>Zoopagomycota</taxon>
        <taxon>Entomophthoromycotina</taxon>
        <taxon>Basidiobolomycetes</taxon>
        <taxon>Basidiobolales</taxon>
        <taxon>Basidiobolaceae</taxon>
        <taxon>Basidiobolus</taxon>
    </lineage>
</organism>
<feature type="domain" description="SH3" evidence="6">
    <location>
        <begin position="1161"/>
        <end position="1226"/>
    </location>
</feature>
<protein>
    <recommendedName>
        <fullName evidence="6">SH3 domain-containing protein</fullName>
    </recommendedName>
</protein>
<keyword evidence="5" id="KW-0732">Signal</keyword>
<keyword evidence="8" id="KW-1185">Reference proteome</keyword>
<evidence type="ECO:0000256" key="4">
    <source>
        <dbReference type="SAM" id="Phobius"/>
    </source>
</evidence>
<dbReference type="InterPro" id="IPR048265">
    <property type="entry name" value="Rax2-like_third"/>
</dbReference>
<dbReference type="PROSITE" id="PS50002">
    <property type="entry name" value="SH3"/>
    <property type="match status" value="1"/>
</dbReference>
<comment type="caution">
    <text evidence="7">The sequence shown here is derived from an EMBL/GenBank/DDBJ whole genome shotgun (WGS) entry which is preliminary data.</text>
</comment>
<gene>
    <name evidence="7" type="ORF">K493DRAFT_318156</name>
</gene>
<dbReference type="Pfam" id="PF12768">
    <property type="entry name" value="Rax2"/>
    <property type="match status" value="1"/>
</dbReference>
<dbReference type="Pfam" id="PF20843">
    <property type="entry name" value="Rax2_3"/>
    <property type="match status" value="1"/>
</dbReference>
<evidence type="ECO:0000256" key="2">
    <source>
        <dbReference type="PROSITE-ProRule" id="PRU00192"/>
    </source>
</evidence>
<dbReference type="PANTHER" id="PTHR31778:SF2">
    <property type="entry name" value="BUD SITE SELECTION PROTEIN RAX2"/>
    <property type="match status" value="1"/>
</dbReference>
<dbReference type="AlphaFoldDB" id="A0A1Y1XWL6"/>
<name>A0A1Y1XWL6_9FUNG</name>
<feature type="transmembrane region" description="Helical" evidence="4">
    <location>
        <begin position="1052"/>
        <end position="1073"/>
    </location>
</feature>
<dbReference type="InterPro" id="IPR036028">
    <property type="entry name" value="SH3-like_dom_sf"/>
</dbReference>
<keyword evidence="4" id="KW-0472">Membrane</keyword>
<dbReference type="Gene3D" id="2.30.30.40">
    <property type="entry name" value="SH3 Domains"/>
    <property type="match status" value="1"/>
</dbReference>
<dbReference type="EMBL" id="MCFE01000396">
    <property type="protein sequence ID" value="ORX90157.1"/>
    <property type="molecule type" value="Genomic_DNA"/>
</dbReference>
<reference evidence="7 8" key="1">
    <citation type="submission" date="2016-07" db="EMBL/GenBank/DDBJ databases">
        <title>Pervasive Adenine N6-methylation of Active Genes in Fungi.</title>
        <authorList>
            <consortium name="DOE Joint Genome Institute"/>
            <person name="Mondo S.J."/>
            <person name="Dannebaum R.O."/>
            <person name="Kuo R.C."/>
            <person name="Labutti K."/>
            <person name="Haridas S."/>
            <person name="Kuo A."/>
            <person name="Salamov A."/>
            <person name="Ahrendt S.R."/>
            <person name="Lipzen A."/>
            <person name="Sullivan W."/>
            <person name="Andreopoulos W.B."/>
            <person name="Clum A."/>
            <person name="Lindquist E."/>
            <person name="Daum C."/>
            <person name="Ramamoorthy G.K."/>
            <person name="Gryganskyi A."/>
            <person name="Culley D."/>
            <person name="Magnuson J.K."/>
            <person name="James T.Y."/>
            <person name="O'Malley M.A."/>
            <person name="Stajich J.E."/>
            <person name="Spatafora J.W."/>
            <person name="Visel A."/>
            <person name="Grigoriev I.V."/>
        </authorList>
    </citation>
    <scope>NUCLEOTIDE SEQUENCE [LARGE SCALE GENOMIC DNA]</scope>
    <source>
        <strain evidence="7 8">CBS 931.73</strain>
    </source>
</reference>
<dbReference type="STRING" id="1314790.A0A1Y1XWL6"/>
<keyword evidence="4" id="KW-1133">Transmembrane helix</keyword>
<dbReference type="InterPro" id="IPR011043">
    <property type="entry name" value="Gal_Oxase/kelch_b-propeller"/>
</dbReference>
<dbReference type="InterPro" id="IPR024982">
    <property type="entry name" value="Rax2-like_C"/>
</dbReference>
<evidence type="ECO:0000256" key="3">
    <source>
        <dbReference type="SAM" id="MobiDB-lite"/>
    </source>
</evidence>
<dbReference type="SUPFAM" id="SSF50044">
    <property type="entry name" value="SH3-domain"/>
    <property type="match status" value="1"/>
</dbReference>
<feature type="region of interest" description="Disordered" evidence="3">
    <location>
        <begin position="1110"/>
        <end position="1133"/>
    </location>
</feature>
<dbReference type="Pfam" id="PF14604">
    <property type="entry name" value="SH3_9"/>
    <property type="match status" value="1"/>
</dbReference>
<dbReference type="Proteomes" id="UP000193498">
    <property type="component" value="Unassembled WGS sequence"/>
</dbReference>
<dbReference type="InterPro" id="IPR001452">
    <property type="entry name" value="SH3_domain"/>
</dbReference>
<accession>A0A1Y1XWL6</accession>
<dbReference type="SMART" id="SM00326">
    <property type="entry name" value="SH3"/>
    <property type="match status" value="1"/>
</dbReference>
<dbReference type="CDD" id="cd00174">
    <property type="entry name" value="SH3"/>
    <property type="match status" value="1"/>
</dbReference>
<evidence type="ECO:0000259" key="6">
    <source>
        <dbReference type="PROSITE" id="PS50002"/>
    </source>
</evidence>
<feature type="chain" id="PRO_5013073251" description="SH3 domain-containing protein" evidence="5">
    <location>
        <begin position="31"/>
        <end position="1240"/>
    </location>
</feature>
<evidence type="ECO:0000313" key="7">
    <source>
        <dbReference type="EMBL" id="ORX90157.1"/>
    </source>
</evidence>
<dbReference type="InParanoid" id="A0A1Y1XWL6"/>